<dbReference type="Pfam" id="PF00282">
    <property type="entry name" value="Pyridoxal_deC"/>
    <property type="match status" value="1"/>
</dbReference>
<dbReference type="Gene3D" id="3.90.1150.170">
    <property type="match status" value="1"/>
</dbReference>
<evidence type="ECO:0000256" key="4">
    <source>
        <dbReference type="ARBA" id="ARBA00022898"/>
    </source>
</evidence>
<keyword evidence="4 6" id="KW-0663">Pyridoxal phosphate</keyword>
<evidence type="ECO:0000313" key="8">
    <source>
        <dbReference type="Proteomes" id="UP001296706"/>
    </source>
</evidence>
<comment type="caution">
    <text evidence="7">The sequence shown here is derived from an EMBL/GenBank/DDBJ whole genome shotgun (WGS) entry which is preliminary data.</text>
</comment>
<name>A0ABX1RB61_9PSEU</name>
<organism evidence="7 8">
    <name type="scientific">Pseudonocardia xinjiangensis</name>
    <dbReference type="NCBI Taxonomy" id="75289"/>
    <lineage>
        <taxon>Bacteria</taxon>
        <taxon>Bacillati</taxon>
        <taxon>Actinomycetota</taxon>
        <taxon>Actinomycetes</taxon>
        <taxon>Pseudonocardiales</taxon>
        <taxon>Pseudonocardiaceae</taxon>
        <taxon>Pseudonocardia</taxon>
    </lineage>
</organism>
<proteinExistence type="inferred from homology"/>
<dbReference type="InterPro" id="IPR002129">
    <property type="entry name" value="PyrdxlP-dep_de-COase"/>
</dbReference>
<dbReference type="PRINTS" id="PR00800">
    <property type="entry name" value="YHDCRBOXLASE"/>
</dbReference>
<keyword evidence="3" id="KW-0210">Decarboxylase</keyword>
<accession>A0ABX1RB61</accession>
<comment type="similarity">
    <text evidence="2 6">Belongs to the group II decarboxylase family.</text>
</comment>
<evidence type="ECO:0000313" key="7">
    <source>
        <dbReference type="EMBL" id="NMH76874.1"/>
    </source>
</evidence>
<dbReference type="PANTHER" id="PTHR45677">
    <property type="entry name" value="GLUTAMATE DECARBOXYLASE-RELATED"/>
    <property type="match status" value="1"/>
</dbReference>
<evidence type="ECO:0000256" key="6">
    <source>
        <dbReference type="RuleBase" id="RU000382"/>
    </source>
</evidence>
<dbReference type="InterPro" id="IPR015421">
    <property type="entry name" value="PyrdxlP-dep_Trfase_major"/>
</dbReference>
<evidence type="ECO:0000256" key="5">
    <source>
        <dbReference type="ARBA" id="ARBA00023239"/>
    </source>
</evidence>
<evidence type="ECO:0000256" key="2">
    <source>
        <dbReference type="ARBA" id="ARBA00009533"/>
    </source>
</evidence>
<evidence type="ECO:0000256" key="3">
    <source>
        <dbReference type="ARBA" id="ARBA00022793"/>
    </source>
</evidence>
<reference evidence="7 8" key="1">
    <citation type="submission" date="2020-04" db="EMBL/GenBank/DDBJ databases">
        <authorList>
            <person name="Klaysubun C."/>
            <person name="Duangmal K."/>
            <person name="Lipun K."/>
        </authorList>
    </citation>
    <scope>NUCLEOTIDE SEQUENCE [LARGE SCALE GENOMIC DNA]</scope>
    <source>
        <strain evidence="7 8">JCM 11839</strain>
    </source>
</reference>
<evidence type="ECO:0000256" key="1">
    <source>
        <dbReference type="ARBA" id="ARBA00001933"/>
    </source>
</evidence>
<dbReference type="EMBL" id="JAAXKY010000014">
    <property type="protein sequence ID" value="NMH76874.1"/>
    <property type="molecule type" value="Genomic_DNA"/>
</dbReference>
<comment type="cofactor">
    <cofactor evidence="1 6">
        <name>pyridoxal 5'-phosphate</name>
        <dbReference type="ChEBI" id="CHEBI:597326"/>
    </cofactor>
</comment>
<dbReference type="Proteomes" id="UP001296706">
    <property type="component" value="Unassembled WGS sequence"/>
</dbReference>
<dbReference type="InterPro" id="IPR015424">
    <property type="entry name" value="PyrdxlP-dep_Trfase"/>
</dbReference>
<gene>
    <name evidence="7" type="ORF">HF577_07145</name>
</gene>
<dbReference type="InterPro" id="IPR010977">
    <property type="entry name" value="Aromatic_deC"/>
</dbReference>
<sequence>MSATWNVDEFVKAAAVTVDELAGYVDESQRGLAPVLRRTPPAELAERLGLYSWIRTGGMTPDSYRDFLYDYLNEGTRLHHPAYLAHQVAPPDFPAALADFVHGAANNVMSIYEMGASAATVEFAVIRWMLGKVGFGAGGGGVLTHGGSLANLTALLAARARTAPEAWTDGVPPDLVLLAPPSAHYSLTRAAGILGMGARNVVPLPVDDLGRIDVARLPEVLDPARRPIALVADACATGTGLYDDLRGIGEFCAAHHIWFHVDGTHGASALLSDNHQHLLDGIELADSVVWDAHKMLRTSGVVAAVLTRREADLDAAFQQEAAYLFYGDQGFDQLRRTVEGTKAELGLKVFLNLAWRGERGMGDYVAAQYATAHRFWELAVSRPGFECPYEPESNIVCFRYGTGDQAALREQLMAEGSFHLSSTEIDGARHLRVTVMAPATDDRTLESLLDRIAETRPAATGH</sequence>
<keyword evidence="5 6" id="KW-0456">Lyase</keyword>
<protein>
    <submittedName>
        <fullName evidence="7">Diaminobutyrate decarboxylase</fullName>
    </submittedName>
</protein>
<dbReference type="Gene3D" id="3.40.640.10">
    <property type="entry name" value="Type I PLP-dependent aspartate aminotransferase-like (Major domain)"/>
    <property type="match status" value="1"/>
</dbReference>
<dbReference type="SUPFAM" id="SSF53383">
    <property type="entry name" value="PLP-dependent transferases"/>
    <property type="match status" value="1"/>
</dbReference>
<keyword evidence="8" id="KW-1185">Reference proteome</keyword>
<dbReference type="RefSeq" id="WP_169394945.1">
    <property type="nucleotide sequence ID" value="NZ_BAAAJH010000003.1"/>
</dbReference>
<dbReference type="PANTHER" id="PTHR45677:SF8">
    <property type="entry name" value="CYSTEINE SULFINIC ACID DECARBOXYLASE"/>
    <property type="match status" value="1"/>
</dbReference>